<organism evidence="1">
    <name type="scientific">Marseillevirus sp</name>
    <dbReference type="NCBI Taxonomy" id="2809551"/>
    <lineage>
        <taxon>Viruses</taxon>
        <taxon>Varidnaviria</taxon>
        <taxon>Bamfordvirae</taxon>
        <taxon>Nucleocytoviricota</taxon>
        <taxon>Megaviricetes</taxon>
        <taxon>Pimascovirales</taxon>
        <taxon>Pimascovirales incertae sedis</taxon>
        <taxon>Marseilleviridae</taxon>
        <taxon>Marseillevirus</taxon>
    </lineage>
</organism>
<gene>
    <name evidence="1" type="ORF">MarDSR_234</name>
</gene>
<dbReference type="EMBL" id="OR343189">
    <property type="protein sequence ID" value="WNL50273.1"/>
    <property type="molecule type" value="Genomic_DNA"/>
</dbReference>
<sequence>MLCGTTTTTYRRGVKHGTQTMKSPECEIVTKMYRNGEEVKETKQ</sequence>
<proteinExistence type="predicted"/>
<accession>A0AA96ENE5</accession>
<evidence type="ECO:0000313" key="1">
    <source>
        <dbReference type="EMBL" id="WNL50273.1"/>
    </source>
</evidence>
<protein>
    <submittedName>
        <fullName evidence="1">Uncharacterized protein</fullName>
    </submittedName>
</protein>
<reference evidence="1" key="1">
    <citation type="submission" date="2023-07" db="EMBL/GenBank/DDBJ databases">
        <authorList>
            <person name="Xia Y."/>
        </authorList>
    </citation>
    <scope>NUCLEOTIDE SEQUENCE</scope>
    <source>
        <strain evidence="1">E</strain>
    </source>
</reference>
<name>A0AA96ENE5_9VIRU</name>